<reference evidence="1" key="1">
    <citation type="journal article" date="2014" name="Front. Microbiol.">
        <title>High frequency of phylogenetically diverse reductive dehalogenase-homologous genes in deep subseafloor sedimentary metagenomes.</title>
        <authorList>
            <person name="Kawai M."/>
            <person name="Futagami T."/>
            <person name="Toyoda A."/>
            <person name="Takaki Y."/>
            <person name="Nishi S."/>
            <person name="Hori S."/>
            <person name="Arai W."/>
            <person name="Tsubouchi T."/>
            <person name="Morono Y."/>
            <person name="Uchiyama I."/>
            <person name="Ito T."/>
            <person name="Fujiyama A."/>
            <person name="Inagaki F."/>
            <person name="Takami H."/>
        </authorList>
    </citation>
    <scope>NUCLEOTIDE SEQUENCE</scope>
    <source>
        <strain evidence="1">Expedition CK06-06</strain>
    </source>
</reference>
<dbReference type="Gene3D" id="3.40.50.360">
    <property type="match status" value="1"/>
</dbReference>
<protein>
    <recommendedName>
        <fullName evidence="2">Flavodoxin-like domain-containing protein</fullName>
    </recommendedName>
</protein>
<organism evidence="1">
    <name type="scientific">marine sediment metagenome</name>
    <dbReference type="NCBI Taxonomy" id="412755"/>
    <lineage>
        <taxon>unclassified sequences</taxon>
        <taxon>metagenomes</taxon>
        <taxon>ecological metagenomes</taxon>
    </lineage>
</organism>
<proteinExistence type="predicted"/>
<feature type="non-terminal residue" evidence="1">
    <location>
        <position position="90"/>
    </location>
</feature>
<dbReference type="InterPro" id="IPR029039">
    <property type="entry name" value="Flavoprotein-like_sf"/>
</dbReference>
<dbReference type="PROSITE" id="PS00201">
    <property type="entry name" value="FLAVODOXIN"/>
    <property type="match status" value="1"/>
</dbReference>
<accession>X1DCL1</accession>
<dbReference type="GO" id="GO:0009055">
    <property type="term" value="F:electron transfer activity"/>
    <property type="evidence" value="ECO:0007669"/>
    <property type="project" value="InterPro"/>
</dbReference>
<comment type="caution">
    <text evidence="1">The sequence shown here is derived from an EMBL/GenBank/DDBJ whole genome shotgun (WGS) entry which is preliminary data.</text>
</comment>
<dbReference type="InterPro" id="IPR001226">
    <property type="entry name" value="Flavodoxin_CS"/>
</dbReference>
<gene>
    <name evidence="1" type="ORF">S03H2_08375</name>
</gene>
<dbReference type="AlphaFoldDB" id="X1DCL1"/>
<name>X1DCL1_9ZZZZ</name>
<evidence type="ECO:0008006" key="2">
    <source>
        <dbReference type="Google" id="ProtNLM"/>
    </source>
</evidence>
<dbReference type="EMBL" id="BARU01004063">
    <property type="protein sequence ID" value="GAH18516.1"/>
    <property type="molecule type" value="Genomic_DNA"/>
</dbReference>
<dbReference type="SUPFAM" id="SSF52218">
    <property type="entry name" value="Flavoproteins"/>
    <property type="match status" value="1"/>
</dbReference>
<sequence length="90" mass="10071">MKWIKAGAKMFEVVYYSMCGNTKKVAEAIAAELDVKAENVKAKQELTKDSFIYLAHLTQTGSNKLVSGNGQMSVNQYIEEVKDWLNSFTS</sequence>
<evidence type="ECO:0000313" key="1">
    <source>
        <dbReference type="EMBL" id="GAH18516.1"/>
    </source>
</evidence>
<dbReference type="GO" id="GO:0010181">
    <property type="term" value="F:FMN binding"/>
    <property type="evidence" value="ECO:0007669"/>
    <property type="project" value="InterPro"/>
</dbReference>